<dbReference type="PANTHER" id="PTHR46018:SF2">
    <property type="entry name" value="ZINC PHOSPHODIESTERASE ELAC PROTEIN 1"/>
    <property type="match status" value="1"/>
</dbReference>
<dbReference type="CDD" id="cd07719">
    <property type="entry name" value="arylsulfatase_AtsA-like_MBL-fold"/>
    <property type="match status" value="1"/>
</dbReference>
<name>A0ABW5DJV6_9HYPH</name>
<dbReference type="InterPro" id="IPR036866">
    <property type="entry name" value="RibonucZ/Hydroxyglut_hydro"/>
</dbReference>
<organism evidence="2 3">
    <name type="scientific">Chelativorans composti</name>
    <dbReference type="NCBI Taxonomy" id="768533"/>
    <lineage>
        <taxon>Bacteria</taxon>
        <taxon>Pseudomonadati</taxon>
        <taxon>Pseudomonadota</taxon>
        <taxon>Alphaproteobacteria</taxon>
        <taxon>Hyphomicrobiales</taxon>
        <taxon>Phyllobacteriaceae</taxon>
        <taxon>Chelativorans</taxon>
    </lineage>
</organism>
<keyword evidence="1" id="KW-0378">Hydrolase</keyword>
<evidence type="ECO:0000313" key="2">
    <source>
        <dbReference type="EMBL" id="MFD2261214.1"/>
    </source>
</evidence>
<keyword evidence="3" id="KW-1185">Reference proteome</keyword>
<protein>
    <submittedName>
        <fullName evidence="2">MBL fold metallo-hydrolase</fullName>
    </submittedName>
</protein>
<dbReference type="SUPFAM" id="SSF56281">
    <property type="entry name" value="Metallo-hydrolase/oxidoreductase"/>
    <property type="match status" value="1"/>
</dbReference>
<dbReference type="PANTHER" id="PTHR46018">
    <property type="entry name" value="ZINC PHOSPHODIESTERASE ELAC PROTEIN 1"/>
    <property type="match status" value="1"/>
</dbReference>
<evidence type="ECO:0000256" key="1">
    <source>
        <dbReference type="ARBA" id="ARBA00022801"/>
    </source>
</evidence>
<dbReference type="EMBL" id="JBHUIR010000062">
    <property type="protein sequence ID" value="MFD2261214.1"/>
    <property type="molecule type" value="Genomic_DNA"/>
</dbReference>
<dbReference type="InterPro" id="IPR044094">
    <property type="entry name" value="AtsA-like_MBL-fold"/>
</dbReference>
<dbReference type="Proteomes" id="UP001597373">
    <property type="component" value="Unassembled WGS sequence"/>
</dbReference>
<dbReference type="Gene3D" id="3.60.15.10">
    <property type="entry name" value="Ribonuclease Z/Hydroxyacylglutathione hydrolase-like"/>
    <property type="match status" value="1"/>
</dbReference>
<reference evidence="3" key="1">
    <citation type="journal article" date="2019" name="Int. J. Syst. Evol. Microbiol.">
        <title>The Global Catalogue of Microorganisms (GCM) 10K type strain sequencing project: providing services to taxonomists for standard genome sequencing and annotation.</title>
        <authorList>
            <consortium name="The Broad Institute Genomics Platform"/>
            <consortium name="The Broad Institute Genome Sequencing Center for Infectious Disease"/>
            <person name="Wu L."/>
            <person name="Ma J."/>
        </authorList>
    </citation>
    <scope>NUCLEOTIDE SEQUENCE [LARGE SCALE GENOMIC DNA]</scope>
    <source>
        <strain evidence="3">KCTC 23707</strain>
    </source>
</reference>
<gene>
    <name evidence="2" type="ORF">ACFSMZ_15800</name>
</gene>
<dbReference type="RefSeq" id="WP_345099804.1">
    <property type="nucleotide sequence ID" value="NZ_BAABGS010000071.1"/>
</dbReference>
<accession>A0ABW5DJV6</accession>
<evidence type="ECO:0000313" key="3">
    <source>
        <dbReference type="Proteomes" id="UP001597373"/>
    </source>
</evidence>
<sequence length="303" mass="33401">MACSATVPLLPKIAGAQDRRAVWHVLGSNGGPRVVTNRSNPANVLMIGDTPYIVDCGYGVTRQLVRAGLPLTSLEQIFITHLHSDHALECGNLIYCSWSTGLDNEVTVHAPEGAKAMMDAYMESIRFDLDVRIGDENKPDLRNMVKVREIGDSGVVFENSDVTVTAFRTPHPPIVKRNYAFRFDVAEGSFVYACDTAYNPALADFAQGADVLIHEALYEPGFADMAVRSRNKSESFREHIFNSHTSTEHVGQIAAAAKVKKLVLSHLVPGDDESITDDMWLEGVRRHYDGEAIVAHDFMEITI</sequence>
<comment type="caution">
    <text evidence="2">The sequence shown here is derived from an EMBL/GenBank/DDBJ whole genome shotgun (WGS) entry which is preliminary data.</text>
</comment>
<dbReference type="Pfam" id="PF23023">
    <property type="entry name" value="Anti-Pycsar_Apyc1"/>
    <property type="match status" value="1"/>
</dbReference>
<proteinExistence type="predicted"/>